<dbReference type="EMBL" id="GBXM01045385">
    <property type="protein sequence ID" value="JAH63192.1"/>
    <property type="molecule type" value="Transcribed_RNA"/>
</dbReference>
<reference evidence="1" key="2">
    <citation type="journal article" date="2015" name="Fish Shellfish Immunol.">
        <title>Early steps in the European eel (Anguilla anguilla)-Vibrio vulnificus interaction in the gills: Role of the RtxA13 toxin.</title>
        <authorList>
            <person name="Callol A."/>
            <person name="Pajuelo D."/>
            <person name="Ebbesson L."/>
            <person name="Teles M."/>
            <person name="MacKenzie S."/>
            <person name="Amaro C."/>
        </authorList>
    </citation>
    <scope>NUCLEOTIDE SEQUENCE</scope>
</reference>
<sequence>MLEIIQHLPLTRPTAKSQNRNYITQPLLKAQLTIQMDSFINVIFHGLKYSRNEKFLGAKFNPTTSP</sequence>
<organism evidence="1">
    <name type="scientific">Anguilla anguilla</name>
    <name type="common">European freshwater eel</name>
    <name type="synonym">Muraena anguilla</name>
    <dbReference type="NCBI Taxonomy" id="7936"/>
    <lineage>
        <taxon>Eukaryota</taxon>
        <taxon>Metazoa</taxon>
        <taxon>Chordata</taxon>
        <taxon>Craniata</taxon>
        <taxon>Vertebrata</taxon>
        <taxon>Euteleostomi</taxon>
        <taxon>Actinopterygii</taxon>
        <taxon>Neopterygii</taxon>
        <taxon>Teleostei</taxon>
        <taxon>Anguilliformes</taxon>
        <taxon>Anguillidae</taxon>
        <taxon>Anguilla</taxon>
    </lineage>
</organism>
<name>A0A0E9UBS8_ANGAN</name>
<reference evidence="1" key="1">
    <citation type="submission" date="2014-11" db="EMBL/GenBank/DDBJ databases">
        <authorList>
            <person name="Amaro Gonzalez C."/>
        </authorList>
    </citation>
    <scope>NUCLEOTIDE SEQUENCE</scope>
</reference>
<protein>
    <submittedName>
        <fullName evidence="1">Uncharacterized protein</fullName>
    </submittedName>
</protein>
<dbReference type="AlphaFoldDB" id="A0A0E9UBS8"/>
<evidence type="ECO:0000313" key="1">
    <source>
        <dbReference type="EMBL" id="JAH63192.1"/>
    </source>
</evidence>
<proteinExistence type="predicted"/>
<accession>A0A0E9UBS8</accession>